<keyword evidence="13" id="KW-0460">Magnesium</keyword>
<evidence type="ECO:0000256" key="12">
    <source>
        <dbReference type="ARBA" id="ARBA00022840"/>
    </source>
</evidence>
<gene>
    <name evidence="24" type="ORF">NMK71_00240</name>
</gene>
<dbReference type="NCBIfam" id="TIGR01499">
    <property type="entry name" value="folC"/>
    <property type="match status" value="1"/>
</dbReference>
<dbReference type="Gene3D" id="3.90.190.20">
    <property type="entry name" value="Mur ligase, C-terminal domain"/>
    <property type="match status" value="1"/>
</dbReference>
<evidence type="ECO:0000256" key="21">
    <source>
        <dbReference type="ARBA" id="ARBA00049161"/>
    </source>
</evidence>
<comment type="pathway">
    <text evidence="3">Cofactor biosynthesis; tetrahydrofolate biosynthesis; 7,8-dihydrofolate from 2-amino-4-hydroxy-6-hydroxymethyl-7,8-dihydropteridine diphosphate and 4-aminobenzoate: step 2/2.</text>
</comment>
<evidence type="ECO:0000256" key="13">
    <source>
        <dbReference type="ARBA" id="ARBA00022842"/>
    </source>
</evidence>
<feature type="domain" description="Mur ligase C-terminal" evidence="22">
    <location>
        <begin position="281"/>
        <end position="397"/>
    </location>
</feature>
<evidence type="ECO:0000256" key="2">
    <source>
        <dbReference type="ARBA" id="ARBA00002714"/>
    </source>
</evidence>
<keyword evidence="25" id="KW-1185">Reference proteome</keyword>
<evidence type="ECO:0000256" key="17">
    <source>
        <dbReference type="ARBA" id="ARBA00032510"/>
    </source>
</evidence>
<evidence type="ECO:0000313" key="24">
    <source>
        <dbReference type="EMBL" id="MDG4944831.1"/>
    </source>
</evidence>
<name>A0A9X4MYV3_9FLAO</name>
<dbReference type="PANTHER" id="PTHR11136:SF0">
    <property type="entry name" value="DIHYDROFOLATE SYNTHETASE-RELATED"/>
    <property type="match status" value="1"/>
</dbReference>
<dbReference type="EC" id="6.3.2.17" evidence="7"/>
<dbReference type="PROSITE" id="PS01012">
    <property type="entry name" value="FOLYLPOLYGLU_SYNT_2"/>
    <property type="match status" value="1"/>
</dbReference>
<dbReference type="SUPFAM" id="SSF53244">
    <property type="entry name" value="MurD-like peptide ligases, peptide-binding domain"/>
    <property type="match status" value="1"/>
</dbReference>
<evidence type="ECO:0000256" key="7">
    <source>
        <dbReference type="ARBA" id="ARBA00013025"/>
    </source>
</evidence>
<accession>A0A9X4MYV3</accession>
<dbReference type="PROSITE" id="PS01011">
    <property type="entry name" value="FOLYLPOLYGLU_SYNT_1"/>
    <property type="match status" value="1"/>
</dbReference>
<dbReference type="SUPFAM" id="SSF53623">
    <property type="entry name" value="MurD-like peptide ligases, catalytic domain"/>
    <property type="match status" value="1"/>
</dbReference>
<dbReference type="Pfam" id="PF08245">
    <property type="entry name" value="Mur_ligase_M"/>
    <property type="match status" value="1"/>
</dbReference>
<dbReference type="FunFam" id="3.40.1190.10:FF:000011">
    <property type="entry name" value="Folylpolyglutamate synthase/dihydrofolate synthase"/>
    <property type="match status" value="1"/>
</dbReference>
<dbReference type="RefSeq" id="WP_304419586.1">
    <property type="nucleotide sequence ID" value="NZ_JANCMU010000001.1"/>
</dbReference>
<evidence type="ECO:0000259" key="23">
    <source>
        <dbReference type="Pfam" id="PF08245"/>
    </source>
</evidence>
<dbReference type="InterPro" id="IPR036565">
    <property type="entry name" value="Mur-like_cat_sf"/>
</dbReference>
<evidence type="ECO:0000313" key="25">
    <source>
        <dbReference type="Proteomes" id="UP001152599"/>
    </source>
</evidence>
<dbReference type="GO" id="GO:0005737">
    <property type="term" value="C:cytoplasm"/>
    <property type="evidence" value="ECO:0007669"/>
    <property type="project" value="TreeGrafter"/>
</dbReference>
<dbReference type="GO" id="GO:0004326">
    <property type="term" value="F:tetrahydrofolylpolyglutamate synthase activity"/>
    <property type="evidence" value="ECO:0007669"/>
    <property type="project" value="UniProtKB-EC"/>
</dbReference>
<evidence type="ECO:0000256" key="8">
    <source>
        <dbReference type="ARBA" id="ARBA00019357"/>
    </source>
</evidence>
<dbReference type="InterPro" id="IPR013221">
    <property type="entry name" value="Mur_ligase_cen"/>
</dbReference>
<comment type="pathway">
    <text evidence="4">Cofactor biosynthesis; tetrahydrofolylpolyglutamate biosynthesis.</text>
</comment>
<evidence type="ECO:0000256" key="10">
    <source>
        <dbReference type="ARBA" id="ARBA00022723"/>
    </source>
</evidence>
<dbReference type="Proteomes" id="UP001152599">
    <property type="component" value="Unassembled WGS sequence"/>
</dbReference>
<dbReference type="GO" id="GO:0046872">
    <property type="term" value="F:metal ion binding"/>
    <property type="evidence" value="ECO:0007669"/>
    <property type="project" value="UniProtKB-KW"/>
</dbReference>
<protein>
    <recommendedName>
        <fullName evidence="8">Dihydrofolate synthase/folylpolyglutamate synthase</fullName>
        <ecNumber evidence="6">6.3.2.12</ecNumber>
        <ecNumber evidence="7">6.3.2.17</ecNumber>
    </recommendedName>
    <alternativeName>
        <fullName evidence="17">Folylpoly-gamma-glutamate synthetase-dihydrofolate synthetase</fullName>
    </alternativeName>
    <alternativeName>
        <fullName evidence="15">Folylpolyglutamate synthetase</fullName>
    </alternativeName>
    <alternativeName>
        <fullName evidence="16">Tetrahydrofolylpolyglutamate synthase</fullName>
    </alternativeName>
</protein>
<comment type="cofactor">
    <cofactor evidence="1">
        <name>Mg(2+)</name>
        <dbReference type="ChEBI" id="CHEBI:18420"/>
    </cofactor>
</comment>
<dbReference type="AlphaFoldDB" id="A0A9X4MYV3"/>
<evidence type="ECO:0000256" key="15">
    <source>
        <dbReference type="ARBA" id="ARBA00030048"/>
    </source>
</evidence>
<evidence type="ECO:0000256" key="19">
    <source>
        <dbReference type="ARBA" id="ARBA00047808"/>
    </source>
</evidence>
<evidence type="ECO:0000256" key="9">
    <source>
        <dbReference type="ARBA" id="ARBA00022598"/>
    </source>
</evidence>
<keyword evidence="14" id="KW-0289">Folate biosynthesis</keyword>
<dbReference type="InterPro" id="IPR001645">
    <property type="entry name" value="Folylpolyglutamate_synth"/>
</dbReference>
<evidence type="ECO:0000256" key="3">
    <source>
        <dbReference type="ARBA" id="ARBA00004799"/>
    </source>
</evidence>
<comment type="catalytic activity">
    <reaction evidence="19">
        <text>10-formyltetrahydrofolyl-(gamma-L-Glu)(n) + L-glutamate + ATP = 10-formyltetrahydrofolyl-(gamma-L-Glu)(n+1) + ADP + phosphate + H(+)</text>
        <dbReference type="Rhea" id="RHEA:51904"/>
        <dbReference type="Rhea" id="RHEA-COMP:13088"/>
        <dbReference type="Rhea" id="RHEA-COMP:14300"/>
        <dbReference type="ChEBI" id="CHEBI:15378"/>
        <dbReference type="ChEBI" id="CHEBI:29985"/>
        <dbReference type="ChEBI" id="CHEBI:30616"/>
        <dbReference type="ChEBI" id="CHEBI:43474"/>
        <dbReference type="ChEBI" id="CHEBI:134413"/>
        <dbReference type="ChEBI" id="CHEBI:456216"/>
        <dbReference type="EC" id="6.3.2.17"/>
    </reaction>
</comment>
<evidence type="ECO:0000259" key="22">
    <source>
        <dbReference type="Pfam" id="PF02875"/>
    </source>
</evidence>
<dbReference type="GO" id="GO:0008841">
    <property type="term" value="F:dihydrofolate synthase activity"/>
    <property type="evidence" value="ECO:0007669"/>
    <property type="project" value="UniProtKB-EC"/>
</dbReference>
<evidence type="ECO:0000256" key="4">
    <source>
        <dbReference type="ARBA" id="ARBA00005150"/>
    </source>
</evidence>
<proteinExistence type="inferred from homology"/>
<evidence type="ECO:0000256" key="14">
    <source>
        <dbReference type="ARBA" id="ARBA00022909"/>
    </source>
</evidence>
<comment type="catalytic activity">
    <reaction evidence="18">
        <text>(6S)-5,6,7,8-tetrahydrofolyl-(gamma-L-Glu)(n) + L-glutamate + ATP = (6S)-5,6,7,8-tetrahydrofolyl-(gamma-L-Glu)(n+1) + ADP + phosphate + H(+)</text>
        <dbReference type="Rhea" id="RHEA:10580"/>
        <dbReference type="Rhea" id="RHEA-COMP:14738"/>
        <dbReference type="Rhea" id="RHEA-COMP:14740"/>
        <dbReference type="ChEBI" id="CHEBI:15378"/>
        <dbReference type="ChEBI" id="CHEBI:29985"/>
        <dbReference type="ChEBI" id="CHEBI:30616"/>
        <dbReference type="ChEBI" id="CHEBI:43474"/>
        <dbReference type="ChEBI" id="CHEBI:141005"/>
        <dbReference type="ChEBI" id="CHEBI:456216"/>
        <dbReference type="EC" id="6.3.2.17"/>
    </reaction>
</comment>
<comment type="similarity">
    <text evidence="5">Belongs to the folylpolyglutamate synthase family.</text>
</comment>
<comment type="catalytic activity">
    <reaction evidence="21">
        <text>7,8-dihydropteroate + L-glutamate + ATP = 7,8-dihydrofolate + ADP + phosphate + H(+)</text>
        <dbReference type="Rhea" id="RHEA:23584"/>
        <dbReference type="ChEBI" id="CHEBI:15378"/>
        <dbReference type="ChEBI" id="CHEBI:17839"/>
        <dbReference type="ChEBI" id="CHEBI:29985"/>
        <dbReference type="ChEBI" id="CHEBI:30616"/>
        <dbReference type="ChEBI" id="CHEBI:43474"/>
        <dbReference type="ChEBI" id="CHEBI:57451"/>
        <dbReference type="ChEBI" id="CHEBI:456216"/>
        <dbReference type="EC" id="6.3.2.12"/>
    </reaction>
</comment>
<keyword evidence="9" id="KW-0436">Ligase</keyword>
<dbReference type="EC" id="6.3.2.12" evidence="6"/>
<dbReference type="InterPro" id="IPR036615">
    <property type="entry name" value="Mur_ligase_C_dom_sf"/>
</dbReference>
<dbReference type="InterPro" id="IPR018109">
    <property type="entry name" value="Folylpolyglutamate_synth_CS"/>
</dbReference>
<keyword evidence="10" id="KW-0479">Metal-binding</keyword>
<evidence type="ECO:0000256" key="6">
    <source>
        <dbReference type="ARBA" id="ARBA00013023"/>
    </source>
</evidence>
<evidence type="ECO:0000256" key="16">
    <source>
        <dbReference type="ARBA" id="ARBA00030592"/>
    </source>
</evidence>
<evidence type="ECO:0000256" key="1">
    <source>
        <dbReference type="ARBA" id="ARBA00001946"/>
    </source>
</evidence>
<keyword evidence="11" id="KW-0547">Nucleotide-binding</keyword>
<dbReference type="PIRSF" id="PIRSF001563">
    <property type="entry name" value="Folylpolyglu_synth"/>
    <property type="match status" value="1"/>
</dbReference>
<dbReference type="GO" id="GO:0005524">
    <property type="term" value="F:ATP binding"/>
    <property type="evidence" value="ECO:0007669"/>
    <property type="project" value="UniProtKB-KW"/>
</dbReference>
<comment type="catalytic activity">
    <reaction evidence="20">
        <text>(6R)-5,10-methylenetetrahydrofolyl-(gamma-L-Glu)(n) + L-glutamate + ATP = (6R)-5,10-methylenetetrahydrofolyl-(gamma-L-Glu)(n+1) + ADP + phosphate + H(+)</text>
        <dbReference type="Rhea" id="RHEA:51912"/>
        <dbReference type="Rhea" id="RHEA-COMP:13257"/>
        <dbReference type="Rhea" id="RHEA-COMP:13258"/>
        <dbReference type="ChEBI" id="CHEBI:15378"/>
        <dbReference type="ChEBI" id="CHEBI:29985"/>
        <dbReference type="ChEBI" id="CHEBI:30616"/>
        <dbReference type="ChEBI" id="CHEBI:43474"/>
        <dbReference type="ChEBI" id="CHEBI:136572"/>
        <dbReference type="ChEBI" id="CHEBI:456216"/>
        <dbReference type="EC" id="6.3.2.17"/>
    </reaction>
</comment>
<dbReference type="Gene3D" id="3.40.1190.10">
    <property type="entry name" value="Mur-like, catalytic domain"/>
    <property type="match status" value="1"/>
</dbReference>
<comment type="caution">
    <text evidence="24">The sequence shown here is derived from an EMBL/GenBank/DDBJ whole genome shotgun (WGS) entry which is preliminary data.</text>
</comment>
<dbReference type="PANTHER" id="PTHR11136">
    <property type="entry name" value="FOLYLPOLYGLUTAMATE SYNTHASE-RELATED"/>
    <property type="match status" value="1"/>
</dbReference>
<dbReference type="EMBL" id="JANCMU010000001">
    <property type="protein sequence ID" value="MDG4944831.1"/>
    <property type="molecule type" value="Genomic_DNA"/>
</dbReference>
<reference evidence="24" key="1">
    <citation type="submission" date="2022-07" db="EMBL/GenBank/DDBJ databases">
        <title>Description and genome-wide analysis of Profundicola chukchiensis gen. nov., sp. nov., marine bacteria isolated from bottom sediments of the Chukchi Sea.</title>
        <authorList>
            <person name="Romanenko L."/>
            <person name="Otstavnykh N."/>
            <person name="Kurilenko V."/>
            <person name="Eremeev V."/>
            <person name="Velansky P."/>
            <person name="Mikhailov V."/>
            <person name="Isaeva M."/>
        </authorList>
    </citation>
    <scope>NUCLEOTIDE SEQUENCE</scope>
    <source>
        <strain evidence="24">KMM 9713</strain>
    </source>
</reference>
<keyword evidence="12" id="KW-0067">ATP-binding</keyword>
<feature type="domain" description="Mur ligase central" evidence="23">
    <location>
        <begin position="52"/>
        <end position="217"/>
    </location>
</feature>
<comment type="function">
    <text evidence="2">Functions in two distinct reactions of the de novo folate biosynthetic pathway. Catalyzes the addition of a glutamate residue to dihydropteroate (7,8-dihydropteroate or H2Pte) to form dihydrofolate (7,8-dihydrofolate monoglutamate or H2Pte-Glu). Also catalyzes successive additions of L-glutamate to tetrahydrofolate or 10-formyltetrahydrofolate or 5,10-methylenetetrahydrofolate, leading to folylpolyglutamate derivatives.</text>
</comment>
<evidence type="ECO:0000256" key="11">
    <source>
        <dbReference type="ARBA" id="ARBA00022741"/>
    </source>
</evidence>
<evidence type="ECO:0000256" key="20">
    <source>
        <dbReference type="ARBA" id="ARBA00049035"/>
    </source>
</evidence>
<dbReference type="InterPro" id="IPR004101">
    <property type="entry name" value="Mur_ligase_C"/>
</dbReference>
<dbReference type="GO" id="GO:0046656">
    <property type="term" value="P:folic acid biosynthetic process"/>
    <property type="evidence" value="ECO:0007669"/>
    <property type="project" value="UniProtKB-KW"/>
</dbReference>
<evidence type="ECO:0000256" key="18">
    <source>
        <dbReference type="ARBA" id="ARBA00047493"/>
    </source>
</evidence>
<sequence length="405" mass="45273">MKNYNEVEQWLFQKLPMFQRVGATAYKANLDNIINFCKYLGNPQNQFKTIHVAGTNGKGSTSHMMASVLQEAGYKIGLHTSPHLKHFGERSRINGQNMPDAFIIDFVNQHKEYIENSAASFFEVAVAMGFAYFAKQKVDIAVIETGLGGRLDSTNIIHPEISVITNIGIDHVAILGDNVKDIAKEKAGIIKENTPIVIGEYLPETKDVFKSTAEEKNAQIYFVQDLNLPDYESDLKGIYQRKNVKTAAQSLRVLKDLGWKITEENIIDGLKKVVENTQLRGRWDVLQQSPFIVADTAHNPDGINQVKAQIAATKYDQLHMVLGFVNDKDVNSILSQFPQDAQYYFCAPNVPRKLEIDQLKEMVSSDLNAAYYASVQEALNAAKRSAKQDDMIYVGGSTFVVAEVV</sequence>
<dbReference type="Pfam" id="PF02875">
    <property type="entry name" value="Mur_ligase_C"/>
    <property type="match status" value="1"/>
</dbReference>
<organism evidence="24 25">
    <name type="scientific">Profundicola chukchiensis</name>
    <dbReference type="NCBI Taxonomy" id="2961959"/>
    <lineage>
        <taxon>Bacteria</taxon>
        <taxon>Pseudomonadati</taxon>
        <taxon>Bacteroidota</taxon>
        <taxon>Flavobacteriia</taxon>
        <taxon>Flavobacteriales</taxon>
        <taxon>Weeksellaceae</taxon>
        <taxon>Profundicola</taxon>
    </lineage>
</organism>
<evidence type="ECO:0000256" key="5">
    <source>
        <dbReference type="ARBA" id="ARBA00008276"/>
    </source>
</evidence>